<dbReference type="InterPro" id="IPR000914">
    <property type="entry name" value="SBP_5_dom"/>
</dbReference>
<dbReference type="PROSITE" id="PS51257">
    <property type="entry name" value="PROKAR_LIPOPROTEIN"/>
    <property type="match status" value="1"/>
</dbReference>
<comment type="similarity">
    <text evidence="1">Belongs to the bacterial solute-binding protein 5 family.</text>
</comment>
<sequence>MPARPARPRPRLIALATTALLVTGLSACQSAVSNDGGSADTSGGPQSGGVLHVGTTSDLVPAGLFTNSSQTTDTLIGQVYDSLIDYPTDSLDPQPRLATDWETSADGLTLTLDLRDDVTFHDGAEFTSDDVAFSIATWADPKWTVQFQRTAAAVTDVDTSDPHQAVLSFDRPISNVFDLLDVMPIIDEESFDADATGQTYVGTGPFSFEKWTPGSKIVLERNDDYWDGAPYLDGVEIDIVPDAQSLVSQLRSGQLQLILGMNNRDAESLEDSGDFTTYPFEGSERQTYVGTNVTNPALKDVRLRKAIALAVDKQRIVDEVYRGVGYPISLPWPEYSPAYDAERNDEYTRDVEAAKALVAEIGDVPTLPLEYSTVLANHEPIAQIVQDNLAEVGIKVTLQPNEHADHIEKLINGTFPALWILDHAYAQYTPSTLAVTAYPFNADKNSSNFVDDTYKADAVSAWEQVDPQGEDAVAAYAKLSDDLLSDLFLIELATTYFQGVTSNDVQDFAWTKRSEPVLAKTWLAS</sequence>
<dbReference type="GO" id="GO:0042597">
    <property type="term" value="C:periplasmic space"/>
    <property type="evidence" value="ECO:0007669"/>
    <property type="project" value="UniProtKB-ARBA"/>
</dbReference>
<evidence type="ECO:0000256" key="1">
    <source>
        <dbReference type="ARBA" id="ARBA00005695"/>
    </source>
</evidence>
<dbReference type="Gene3D" id="3.90.76.10">
    <property type="entry name" value="Dipeptide-binding Protein, Domain 1"/>
    <property type="match status" value="1"/>
</dbReference>
<evidence type="ECO:0000256" key="2">
    <source>
        <dbReference type="ARBA" id="ARBA00022448"/>
    </source>
</evidence>
<name>A0A6J6QQJ6_9ZZZZ</name>
<keyword evidence="2" id="KW-0813">Transport</keyword>
<dbReference type="Pfam" id="PF00496">
    <property type="entry name" value="SBP_bac_5"/>
    <property type="match status" value="1"/>
</dbReference>
<dbReference type="GO" id="GO:1904680">
    <property type="term" value="F:peptide transmembrane transporter activity"/>
    <property type="evidence" value="ECO:0007669"/>
    <property type="project" value="TreeGrafter"/>
</dbReference>
<evidence type="ECO:0000259" key="4">
    <source>
        <dbReference type="Pfam" id="PF00496"/>
    </source>
</evidence>
<feature type="domain" description="Solute-binding protein family 5" evidence="4">
    <location>
        <begin position="93"/>
        <end position="420"/>
    </location>
</feature>
<dbReference type="Gene3D" id="3.40.190.10">
    <property type="entry name" value="Periplasmic binding protein-like II"/>
    <property type="match status" value="1"/>
</dbReference>
<organism evidence="5">
    <name type="scientific">freshwater metagenome</name>
    <dbReference type="NCBI Taxonomy" id="449393"/>
    <lineage>
        <taxon>unclassified sequences</taxon>
        <taxon>metagenomes</taxon>
        <taxon>ecological metagenomes</taxon>
    </lineage>
</organism>
<dbReference type="PANTHER" id="PTHR30290">
    <property type="entry name" value="PERIPLASMIC BINDING COMPONENT OF ABC TRANSPORTER"/>
    <property type="match status" value="1"/>
</dbReference>
<dbReference type="SUPFAM" id="SSF53850">
    <property type="entry name" value="Periplasmic binding protein-like II"/>
    <property type="match status" value="1"/>
</dbReference>
<accession>A0A6J6QQJ6</accession>
<reference evidence="5" key="1">
    <citation type="submission" date="2020-05" db="EMBL/GenBank/DDBJ databases">
        <authorList>
            <person name="Chiriac C."/>
            <person name="Salcher M."/>
            <person name="Ghai R."/>
            <person name="Kavagutti S V."/>
        </authorList>
    </citation>
    <scope>NUCLEOTIDE SEQUENCE</scope>
</reference>
<dbReference type="PANTHER" id="PTHR30290:SF9">
    <property type="entry name" value="OLIGOPEPTIDE-BINDING PROTEIN APPA"/>
    <property type="match status" value="1"/>
</dbReference>
<dbReference type="EMBL" id="CAEZXR010000184">
    <property type="protein sequence ID" value="CAB4713129.1"/>
    <property type="molecule type" value="Genomic_DNA"/>
</dbReference>
<protein>
    <submittedName>
        <fullName evidence="5">Unannotated protein</fullName>
    </submittedName>
</protein>
<dbReference type="InterPro" id="IPR039424">
    <property type="entry name" value="SBP_5"/>
</dbReference>
<gene>
    <name evidence="5" type="ORF">UFOPK2579_01561</name>
</gene>
<dbReference type="AlphaFoldDB" id="A0A6J6QQJ6"/>
<keyword evidence="3" id="KW-0732">Signal</keyword>
<dbReference type="InterPro" id="IPR030678">
    <property type="entry name" value="Peptide/Ni-bd"/>
</dbReference>
<dbReference type="GO" id="GO:0015833">
    <property type="term" value="P:peptide transport"/>
    <property type="evidence" value="ECO:0007669"/>
    <property type="project" value="TreeGrafter"/>
</dbReference>
<dbReference type="PIRSF" id="PIRSF002741">
    <property type="entry name" value="MppA"/>
    <property type="match status" value="1"/>
</dbReference>
<evidence type="ECO:0000256" key="3">
    <source>
        <dbReference type="ARBA" id="ARBA00022729"/>
    </source>
</evidence>
<dbReference type="Gene3D" id="3.10.105.10">
    <property type="entry name" value="Dipeptide-binding Protein, Domain 3"/>
    <property type="match status" value="1"/>
</dbReference>
<dbReference type="GO" id="GO:0043190">
    <property type="term" value="C:ATP-binding cassette (ABC) transporter complex"/>
    <property type="evidence" value="ECO:0007669"/>
    <property type="project" value="InterPro"/>
</dbReference>
<proteinExistence type="inferred from homology"/>
<dbReference type="CDD" id="cd00995">
    <property type="entry name" value="PBP2_NikA_DppA_OppA_like"/>
    <property type="match status" value="1"/>
</dbReference>
<evidence type="ECO:0000313" key="5">
    <source>
        <dbReference type="EMBL" id="CAB4713129.1"/>
    </source>
</evidence>